<dbReference type="GO" id="GO:0070652">
    <property type="term" value="C:HAUS complex"/>
    <property type="evidence" value="ECO:0007669"/>
    <property type="project" value="InterPro"/>
</dbReference>
<gene>
    <name evidence="2" type="ORF">O3G_MSEX005995</name>
</gene>
<keyword evidence="1" id="KW-0175">Coiled coil</keyword>
<dbReference type="GO" id="GO:0051225">
    <property type="term" value="P:spindle assembly"/>
    <property type="evidence" value="ECO:0007669"/>
    <property type="project" value="InterPro"/>
</dbReference>
<reference evidence="2" key="2">
    <citation type="submission" date="2020-12" db="EMBL/GenBank/DDBJ databases">
        <authorList>
            <person name="Kanost M."/>
        </authorList>
    </citation>
    <scope>NUCLEOTIDE SEQUENCE</scope>
</reference>
<organism evidence="2 3">
    <name type="scientific">Manduca sexta</name>
    <name type="common">Tobacco hawkmoth</name>
    <name type="synonym">Tobacco hornworm</name>
    <dbReference type="NCBI Taxonomy" id="7130"/>
    <lineage>
        <taxon>Eukaryota</taxon>
        <taxon>Metazoa</taxon>
        <taxon>Ecdysozoa</taxon>
        <taxon>Arthropoda</taxon>
        <taxon>Hexapoda</taxon>
        <taxon>Insecta</taxon>
        <taxon>Pterygota</taxon>
        <taxon>Neoptera</taxon>
        <taxon>Endopterygota</taxon>
        <taxon>Lepidoptera</taxon>
        <taxon>Glossata</taxon>
        <taxon>Ditrysia</taxon>
        <taxon>Bombycoidea</taxon>
        <taxon>Sphingidae</taxon>
        <taxon>Sphinginae</taxon>
        <taxon>Sphingini</taxon>
        <taxon>Manduca</taxon>
    </lineage>
</organism>
<proteinExistence type="predicted"/>
<protein>
    <submittedName>
        <fullName evidence="2">Uncharacterized protein</fullName>
    </submittedName>
</protein>
<reference evidence="2" key="1">
    <citation type="journal article" date="2016" name="Insect Biochem. Mol. Biol.">
        <title>Multifaceted biological insights from a draft genome sequence of the tobacco hornworm moth, Manduca sexta.</title>
        <authorList>
            <person name="Kanost M.R."/>
            <person name="Arrese E.L."/>
            <person name="Cao X."/>
            <person name="Chen Y.R."/>
            <person name="Chellapilla S."/>
            <person name="Goldsmith M.R."/>
            <person name="Grosse-Wilde E."/>
            <person name="Heckel D.G."/>
            <person name="Herndon N."/>
            <person name="Jiang H."/>
            <person name="Papanicolaou A."/>
            <person name="Qu J."/>
            <person name="Soulages J.L."/>
            <person name="Vogel H."/>
            <person name="Walters J."/>
            <person name="Waterhouse R.M."/>
            <person name="Ahn S.J."/>
            <person name="Almeida F.C."/>
            <person name="An C."/>
            <person name="Aqrawi P."/>
            <person name="Bretschneider A."/>
            <person name="Bryant W.B."/>
            <person name="Bucks S."/>
            <person name="Chao H."/>
            <person name="Chevignon G."/>
            <person name="Christen J.M."/>
            <person name="Clarke D.F."/>
            <person name="Dittmer N.T."/>
            <person name="Ferguson L.C.F."/>
            <person name="Garavelou S."/>
            <person name="Gordon K.H.J."/>
            <person name="Gunaratna R.T."/>
            <person name="Han Y."/>
            <person name="Hauser F."/>
            <person name="He Y."/>
            <person name="Heidel-Fischer H."/>
            <person name="Hirsh A."/>
            <person name="Hu Y."/>
            <person name="Jiang H."/>
            <person name="Kalra D."/>
            <person name="Klinner C."/>
            <person name="Konig C."/>
            <person name="Kovar C."/>
            <person name="Kroll A.R."/>
            <person name="Kuwar S.S."/>
            <person name="Lee S.L."/>
            <person name="Lehman R."/>
            <person name="Li K."/>
            <person name="Li Z."/>
            <person name="Liang H."/>
            <person name="Lovelace S."/>
            <person name="Lu Z."/>
            <person name="Mansfield J.H."/>
            <person name="McCulloch K.J."/>
            <person name="Mathew T."/>
            <person name="Morton B."/>
            <person name="Muzny D.M."/>
            <person name="Neunemann D."/>
            <person name="Ongeri F."/>
            <person name="Pauchet Y."/>
            <person name="Pu L.L."/>
            <person name="Pyrousis I."/>
            <person name="Rao X.J."/>
            <person name="Redding A."/>
            <person name="Roesel C."/>
            <person name="Sanchez-Gracia A."/>
            <person name="Schaack S."/>
            <person name="Shukla A."/>
            <person name="Tetreau G."/>
            <person name="Wang Y."/>
            <person name="Xiong G.H."/>
            <person name="Traut W."/>
            <person name="Walsh T.K."/>
            <person name="Worley K.C."/>
            <person name="Wu D."/>
            <person name="Wu W."/>
            <person name="Wu Y.Q."/>
            <person name="Zhang X."/>
            <person name="Zou Z."/>
            <person name="Zucker H."/>
            <person name="Briscoe A.D."/>
            <person name="Burmester T."/>
            <person name="Clem R.J."/>
            <person name="Feyereisen R."/>
            <person name="Grimmelikhuijzen C.J.P."/>
            <person name="Hamodrakas S.J."/>
            <person name="Hansson B.S."/>
            <person name="Huguet E."/>
            <person name="Jermiin L.S."/>
            <person name="Lan Q."/>
            <person name="Lehman H.K."/>
            <person name="Lorenzen M."/>
            <person name="Merzendorfer H."/>
            <person name="Michalopoulos I."/>
            <person name="Morton D.B."/>
            <person name="Muthukrishnan S."/>
            <person name="Oakeshott J.G."/>
            <person name="Palmer W."/>
            <person name="Park Y."/>
            <person name="Passarelli A.L."/>
            <person name="Rozas J."/>
            <person name="Schwartz L.M."/>
            <person name="Smith W."/>
            <person name="Southgate A."/>
            <person name="Vilcinskas A."/>
            <person name="Vogt R."/>
            <person name="Wang P."/>
            <person name="Werren J."/>
            <person name="Yu X.Q."/>
            <person name="Zhou J.J."/>
            <person name="Brown S.J."/>
            <person name="Scherer S.E."/>
            <person name="Richards S."/>
            <person name="Blissard G.W."/>
        </authorList>
    </citation>
    <scope>NUCLEOTIDE SEQUENCE</scope>
</reference>
<dbReference type="Pfam" id="PF14817">
    <property type="entry name" value="HAUS5"/>
    <property type="match status" value="1"/>
</dbReference>
<comment type="caution">
    <text evidence="2">The sequence shown here is derived from an EMBL/GenBank/DDBJ whole genome shotgun (WGS) entry which is preliminary data.</text>
</comment>
<feature type="coiled-coil region" evidence="1">
    <location>
        <begin position="102"/>
        <end position="129"/>
    </location>
</feature>
<dbReference type="EMBL" id="JH668372">
    <property type="protein sequence ID" value="KAG6449295.1"/>
    <property type="molecule type" value="Genomic_DNA"/>
</dbReference>
<feature type="non-terminal residue" evidence="2">
    <location>
        <position position="576"/>
    </location>
</feature>
<evidence type="ECO:0000256" key="1">
    <source>
        <dbReference type="SAM" id="Coils"/>
    </source>
</evidence>
<keyword evidence="3" id="KW-1185">Reference proteome</keyword>
<name>A0A921Z1X9_MANSE</name>
<dbReference type="AlphaFoldDB" id="A0A921Z1X9"/>
<evidence type="ECO:0000313" key="2">
    <source>
        <dbReference type="EMBL" id="KAG6449295.1"/>
    </source>
</evidence>
<evidence type="ECO:0000313" key="3">
    <source>
        <dbReference type="Proteomes" id="UP000791440"/>
    </source>
</evidence>
<sequence>MSEEKEKLSSDKVPEKLTEWLLDMGCPAEKVPSLDSAKQMCRGQYYIVWRSLMGEVEPKATIKYKRNTVFTDDVRKCQEKNVLHESNASVIVPDELSVWSQHMDLKQRVSEAEARLMQAKQDLQLLIDKASSKLAQRNLAVHQVQDVERRVLLLQKYLEHLQTKKSDLQDIMVIAKSLSCHEENGDVKSKLDKCVSAMRRGGSRPPPCSTSLLSAANPVACSSVASVNSDNDCEEQVSSLVRCGGDAVWGQLHQRRAGLCLALSHACAMEPANSNRVSAKSIVAHSAALHCNIALEAMKNKALIRQARQRLAAAVTQLNDHLSGDACEYLVVNCERAGAQARVESVRRALQELRARTGVFAAAGPRADGRASRRTIAAVDKAIVSKKEDLKRSMQSLATLERKILNVRDCLRTVINCIQNRVNPADMERFRNYIVLPQDPITTLQQFYEERRMNQKKMELSLDMDISGNNSAIDSTDDDNSKLVDELKIYLDKFSLEKNRKLVLESGDKIWTFETLESSLQRLHRTWLSQDLPCTVVCPSVSLASNLLALESCARMRNELELMLQRDDGEKKFISF</sequence>
<dbReference type="InterPro" id="IPR029131">
    <property type="entry name" value="HAUS5"/>
</dbReference>
<accession>A0A921Z1X9</accession>
<dbReference type="Proteomes" id="UP000791440">
    <property type="component" value="Unassembled WGS sequence"/>
</dbReference>